<sequence length="89" mass="10352">MKQLLTYYAPNRCSSEDTQDLYLGFEEIKPLVSLINKIQTEIKDNILLYGKEVNNHLDPEIQTLCDRLLCLLEEDVVIDLKQKKLIKEG</sequence>
<reference evidence="1" key="1">
    <citation type="submission" date="2023-08" db="EMBL/GenBank/DDBJ databases">
        <authorList>
            <person name="Nazir A."/>
        </authorList>
    </citation>
    <scope>NUCLEOTIDE SEQUENCE</scope>
</reference>
<dbReference type="EMBL" id="OR481006">
    <property type="protein sequence ID" value="WNO47482.1"/>
    <property type="molecule type" value="Genomic_DNA"/>
</dbReference>
<organism evidence="1">
    <name type="scientific">Staphylococcus phage vB_VibM_10AMN12</name>
    <dbReference type="NCBI Taxonomy" id="3076785"/>
    <lineage>
        <taxon>Viruses</taxon>
        <taxon>Duplodnaviria</taxon>
        <taxon>Heunggongvirae</taxon>
        <taxon>Uroviricota</taxon>
        <taxon>Caudoviricetes</taxon>
    </lineage>
</organism>
<name>A0AA96KSI6_9CAUD</name>
<accession>A0AA96KSI6</accession>
<evidence type="ECO:0000313" key="1">
    <source>
        <dbReference type="EMBL" id="WNO47482.1"/>
    </source>
</evidence>
<protein>
    <submittedName>
        <fullName evidence="1">Uncharacterized protein</fullName>
    </submittedName>
</protein>
<proteinExistence type="predicted"/>